<evidence type="ECO:0000313" key="2">
    <source>
        <dbReference type="EMBL" id="BDU00886.1"/>
    </source>
</evidence>
<name>A0ABN6U6P4_9NOCA</name>
<feature type="domain" description="HTH cro/C1-type" evidence="1">
    <location>
        <begin position="20"/>
        <end position="92"/>
    </location>
</feature>
<reference evidence="2 3" key="1">
    <citation type="submission" date="2022-11" db="EMBL/GenBank/DDBJ databases">
        <title>Genome Sequencing of Nocardia sp. ON39_IFM12276 and assembly.</title>
        <authorList>
            <person name="Shimojima M."/>
            <person name="Toyokawa M."/>
            <person name="Uesaka K."/>
        </authorList>
    </citation>
    <scope>NUCLEOTIDE SEQUENCE [LARGE SCALE GENOMIC DNA]</scope>
    <source>
        <strain evidence="2 3">IFM 12276</strain>
    </source>
</reference>
<dbReference type="SMART" id="SM00530">
    <property type="entry name" value="HTH_XRE"/>
    <property type="match status" value="1"/>
</dbReference>
<dbReference type="Pfam" id="PF13560">
    <property type="entry name" value="HTH_31"/>
    <property type="match status" value="1"/>
</dbReference>
<dbReference type="Gene3D" id="3.30.450.180">
    <property type="match status" value="1"/>
</dbReference>
<dbReference type="Proteomes" id="UP001317870">
    <property type="component" value="Chromosome"/>
</dbReference>
<proteinExistence type="predicted"/>
<dbReference type="Gene3D" id="1.10.260.40">
    <property type="entry name" value="lambda repressor-like DNA-binding domains"/>
    <property type="match status" value="1"/>
</dbReference>
<dbReference type="CDD" id="cd00093">
    <property type="entry name" value="HTH_XRE"/>
    <property type="match status" value="1"/>
</dbReference>
<keyword evidence="3" id="KW-1185">Reference proteome</keyword>
<dbReference type="SUPFAM" id="SSF47413">
    <property type="entry name" value="lambda repressor-like DNA-binding domains"/>
    <property type="match status" value="1"/>
</dbReference>
<dbReference type="EMBL" id="AP026978">
    <property type="protein sequence ID" value="BDU00886.1"/>
    <property type="molecule type" value="Genomic_DNA"/>
</dbReference>
<organism evidence="2 3">
    <name type="scientific">Nocardia sputorum</name>
    <dbReference type="NCBI Taxonomy" id="2984338"/>
    <lineage>
        <taxon>Bacteria</taxon>
        <taxon>Bacillati</taxon>
        <taxon>Actinomycetota</taxon>
        <taxon>Actinomycetes</taxon>
        <taxon>Mycobacteriales</taxon>
        <taxon>Nocardiaceae</taxon>
        <taxon>Nocardia</taxon>
    </lineage>
</organism>
<gene>
    <name evidence="2" type="ORF">IFM12276_39140</name>
</gene>
<protein>
    <submittedName>
        <fullName evidence="2">Transcriptional regulator</fullName>
    </submittedName>
</protein>
<dbReference type="InterPro" id="IPR001387">
    <property type="entry name" value="Cro/C1-type_HTH"/>
</dbReference>
<sequence>MRMTGETSTAPHRRAQLREFLRTRRARLTPADVGLATGGRRRTPGLRREEVALLAGVGVSWYTWLEQGRDITVSAEVLDAIGTALRLSGPERTHLYLLAGLNPPPGRARDTEVTPELRRLLDAWGARPAVLRDRCWNLLGVNDAARSVFGFGDADHNCLVSFFTNPRYRGMHVEWTAIAPAVVAAFRADAAHAPDDPAFARVVGELSAASPEFARLWARHDVDAAVQAVKAVRHPDAGDLVFDTTTLAVADRPGWFLVLYNPQPDTGTAQRVDGLMRIRLAAPA</sequence>
<accession>A0ABN6U6P4</accession>
<evidence type="ECO:0000259" key="1">
    <source>
        <dbReference type="SMART" id="SM00530"/>
    </source>
</evidence>
<dbReference type="Pfam" id="PF17765">
    <property type="entry name" value="MLTR_LBD"/>
    <property type="match status" value="1"/>
</dbReference>
<dbReference type="InterPro" id="IPR010982">
    <property type="entry name" value="Lambda_DNA-bd_dom_sf"/>
</dbReference>
<dbReference type="InterPro" id="IPR041413">
    <property type="entry name" value="MLTR_LBD"/>
</dbReference>
<dbReference type="PANTHER" id="PTHR35010">
    <property type="entry name" value="BLL4672 PROTEIN-RELATED"/>
    <property type="match status" value="1"/>
</dbReference>
<dbReference type="PANTHER" id="PTHR35010:SF3">
    <property type="entry name" value="BLL4873 PROTEIN"/>
    <property type="match status" value="1"/>
</dbReference>
<evidence type="ECO:0000313" key="3">
    <source>
        <dbReference type="Proteomes" id="UP001317870"/>
    </source>
</evidence>